<sequence length="238" mass="24655">MAGPGARLIGRLALLVALCLPAAGRAASVDVALVLALDSSSSVNRDEFFLQTQGIAAAFADPEVQAAIDAGPKGTIAVAIMEWSHPTRQNLSLDWQLVTAGNAAAYAESVSNMPRYIEGGGTAVGAALLRAGAVVDAVPHQAARKVIDLSGDGKTSAGPPAAPIRDSLVVRGITINALAVVNEEPDVDSFFARDVIGGPGAFVEVARDYDDFVNAIKRKLLRELKPEPLVAAIISPRQ</sequence>
<dbReference type="InterPro" id="IPR036465">
    <property type="entry name" value="vWFA_dom_sf"/>
</dbReference>
<dbReference type="InterPro" id="IPR002035">
    <property type="entry name" value="VWF_A"/>
</dbReference>
<protein>
    <submittedName>
        <fullName evidence="3">DUF1194 domain-containing protein</fullName>
    </submittedName>
</protein>
<comment type="caution">
    <text evidence="3">The sequence shown here is derived from an EMBL/GenBank/DDBJ whole genome shotgun (WGS) entry which is preliminary data.</text>
</comment>
<feature type="signal peptide" evidence="1">
    <location>
        <begin position="1"/>
        <end position="26"/>
    </location>
</feature>
<keyword evidence="1" id="KW-0732">Signal</keyword>
<keyword evidence="4" id="KW-1185">Reference proteome</keyword>
<evidence type="ECO:0000256" key="1">
    <source>
        <dbReference type="SAM" id="SignalP"/>
    </source>
</evidence>
<dbReference type="EMBL" id="QYUK01000011">
    <property type="protein sequence ID" value="RJF86871.1"/>
    <property type="molecule type" value="Genomic_DNA"/>
</dbReference>
<dbReference type="Pfam" id="PF06707">
    <property type="entry name" value="DUF1194"/>
    <property type="match status" value="1"/>
</dbReference>
<dbReference type="AlphaFoldDB" id="A0A418WA11"/>
<gene>
    <name evidence="3" type="ORF">D3874_07445</name>
</gene>
<feature type="chain" id="PRO_5019254676" evidence="1">
    <location>
        <begin position="27"/>
        <end position="238"/>
    </location>
</feature>
<evidence type="ECO:0000313" key="4">
    <source>
        <dbReference type="Proteomes" id="UP000284605"/>
    </source>
</evidence>
<dbReference type="CDD" id="cd00198">
    <property type="entry name" value="vWFA"/>
    <property type="match status" value="1"/>
</dbReference>
<dbReference type="SUPFAM" id="SSF53300">
    <property type="entry name" value="vWA-like"/>
    <property type="match status" value="1"/>
</dbReference>
<dbReference type="InterPro" id="IPR010607">
    <property type="entry name" value="DUF1194"/>
</dbReference>
<feature type="domain" description="VWFA" evidence="2">
    <location>
        <begin position="32"/>
        <end position="224"/>
    </location>
</feature>
<name>A0A418WA11_9PROT</name>
<evidence type="ECO:0000313" key="3">
    <source>
        <dbReference type="EMBL" id="RJF86871.1"/>
    </source>
</evidence>
<evidence type="ECO:0000259" key="2">
    <source>
        <dbReference type="PROSITE" id="PS50234"/>
    </source>
</evidence>
<accession>A0A418WA11</accession>
<dbReference type="Proteomes" id="UP000284605">
    <property type="component" value="Unassembled WGS sequence"/>
</dbReference>
<proteinExistence type="predicted"/>
<reference evidence="3 4" key="1">
    <citation type="submission" date="2018-09" db="EMBL/GenBank/DDBJ databases">
        <authorList>
            <person name="Zhu H."/>
        </authorList>
    </citation>
    <scope>NUCLEOTIDE SEQUENCE [LARGE SCALE GENOMIC DNA]</scope>
    <source>
        <strain evidence="3 4">K1W22B-8</strain>
    </source>
</reference>
<dbReference type="Gene3D" id="3.40.50.410">
    <property type="entry name" value="von Willebrand factor, type A domain"/>
    <property type="match status" value="1"/>
</dbReference>
<organism evidence="3 4">
    <name type="scientific">Oleomonas cavernae</name>
    <dbReference type="NCBI Taxonomy" id="2320859"/>
    <lineage>
        <taxon>Bacteria</taxon>
        <taxon>Pseudomonadati</taxon>
        <taxon>Pseudomonadota</taxon>
        <taxon>Alphaproteobacteria</taxon>
        <taxon>Acetobacterales</taxon>
        <taxon>Acetobacteraceae</taxon>
        <taxon>Oleomonas</taxon>
    </lineage>
</organism>
<dbReference type="PROSITE" id="PS50234">
    <property type="entry name" value="VWFA"/>
    <property type="match status" value="1"/>
</dbReference>